<evidence type="ECO:0000313" key="1">
    <source>
        <dbReference type="EMBL" id="OBJ87798.1"/>
    </source>
</evidence>
<dbReference type="EMBL" id="LZLM01000040">
    <property type="protein sequence ID" value="OBJ87798.1"/>
    <property type="molecule type" value="Genomic_DNA"/>
</dbReference>
<gene>
    <name evidence="1" type="ORF">A5640_06200</name>
</gene>
<evidence type="ECO:0000313" key="2">
    <source>
        <dbReference type="Proteomes" id="UP000093925"/>
    </source>
</evidence>
<accession>A0A1A3KTV6</accession>
<protein>
    <submittedName>
        <fullName evidence="1">Uncharacterized protein</fullName>
    </submittedName>
</protein>
<dbReference type="Proteomes" id="UP000093925">
    <property type="component" value="Unassembled WGS sequence"/>
</dbReference>
<dbReference type="AlphaFoldDB" id="A0A1A3KTV6"/>
<comment type="caution">
    <text evidence="1">The sequence shown here is derived from an EMBL/GenBank/DDBJ whole genome shotgun (WGS) entry which is preliminary data.</text>
</comment>
<reference evidence="1 2" key="1">
    <citation type="submission" date="2016-06" db="EMBL/GenBank/DDBJ databases">
        <authorList>
            <person name="Kjaerup R.B."/>
            <person name="Dalgaard T.S."/>
            <person name="Juul-Madsen H.R."/>
        </authorList>
    </citation>
    <scope>NUCLEOTIDE SEQUENCE [LARGE SCALE GENOMIC DNA]</scope>
    <source>
        <strain evidence="1 2">1276495.2</strain>
    </source>
</reference>
<proteinExistence type="predicted"/>
<sequence>MLRNIQVDSKNPLAEPVWRGARQVSDKRFRLLGLPGVAIQFGLIAEAGEWPERVRGVVAGPAVAVTDDTA</sequence>
<name>A0A1A3KTV6_MYCAS</name>
<organism evidence="1 2">
    <name type="scientific">Mycobacterium asiaticum</name>
    <dbReference type="NCBI Taxonomy" id="1790"/>
    <lineage>
        <taxon>Bacteria</taxon>
        <taxon>Bacillati</taxon>
        <taxon>Actinomycetota</taxon>
        <taxon>Actinomycetes</taxon>
        <taxon>Mycobacteriales</taxon>
        <taxon>Mycobacteriaceae</taxon>
        <taxon>Mycobacterium</taxon>
    </lineage>
</organism>